<proteinExistence type="predicted"/>
<dbReference type="SUPFAM" id="SSF55797">
    <property type="entry name" value="PR-1-like"/>
    <property type="match status" value="1"/>
</dbReference>
<feature type="chain" id="PRO_5045447540" evidence="2">
    <location>
        <begin position="31"/>
        <end position="207"/>
    </location>
</feature>
<organism evidence="4 5">
    <name type="scientific">Stigmatella ashevillensis</name>
    <dbReference type="NCBI Taxonomy" id="2995309"/>
    <lineage>
        <taxon>Bacteria</taxon>
        <taxon>Pseudomonadati</taxon>
        <taxon>Myxococcota</taxon>
        <taxon>Myxococcia</taxon>
        <taxon>Myxococcales</taxon>
        <taxon>Cystobacterineae</taxon>
        <taxon>Archangiaceae</taxon>
        <taxon>Stigmatella</taxon>
    </lineage>
</organism>
<feature type="domain" description="SCP" evidence="3">
    <location>
        <begin position="59"/>
        <end position="203"/>
    </location>
</feature>
<dbReference type="Gene3D" id="3.40.33.10">
    <property type="entry name" value="CAP"/>
    <property type="match status" value="1"/>
</dbReference>
<evidence type="ECO:0000256" key="1">
    <source>
        <dbReference type="SAM" id="MobiDB-lite"/>
    </source>
</evidence>
<feature type="signal peptide" evidence="2">
    <location>
        <begin position="1"/>
        <end position="30"/>
    </location>
</feature>
<keyword evidence="5" id="KW-1185">Reference proteome</keyword>
<evidence type="ECO:0000313" key="5">
    <source>
        <dbReference type="Proteomes" id="UP001221838"/>
    </source>
</evidence>
<keyword evidence="2" id="KW-0732">Signal</keyword>
<evidence type="ECO:0000259" key="3">
    <source>
        <dbReference type="SMART" id="SM00198"/>
    </source>
</evidence>
<sequence length="207" mass="22030">MRSVPGALRPFFPSLLLSLCLAVISGGCDSGESETPDAPDGGTSDGGTSDGGSPDGTSEFARDMLTEHNRVRAVANPTPSPALPVLTWSETAASTAQKWVDGCRFAHNPNRGNFGENIAAATPGGLNTLGVVRTWAAEASDFDYARNTCSPGKVCGHYTQLVWRNTTQVGCAMKECSENSPFQGFTRWNFWVCNYSPPGNFAGQRPY</sequence>
<dbReference type="EMBL" id="JAQNDM010000002">
    <property type="protein sequence ID" value="MDC0712474.1"/>
    <property type="molecule type" value="Genomic_DNA"/>
</dbReference>
<dbReference type="InterPro" id="IPR035940">
    <property type="entry name" value="CAP_sf"/>
</dbReference>
<protein>
    <submittedName>
        <fullName evidence="4">CAP domain-containing protein</fullName>
    </submittedName>
</protein>
<name>A0ABT5DFY2_9BACT</name>
<dbReference type="InterPro" id="IPR014044">
    <property type="entry name" value="CAP_dom"/>
</dbReference>
<dbReference type="PRINTS" id="PR00837">
    <property type="entry name" value="V5TPXLIKE"/>
</dbReference>
<feature type="compositionally biased region" description="Gly residues" evidence="1">
    <location>
        <begin position="43"/>
        <end position="54"/>
    </location>
</feature>
<dbReference type="Proteomes" id="UP001221838">
    <property type="component" value="Unassembled WGS sequence"/>
</dbReference>
<comment type="caution">
    <text evidence="4">The sequence shown here is derived from an EMBL/GenBank/DDBJ whole genome shotgun (WGS) entry which is preliminary data.</text>
</comment>
<evidence type="ECO:0000256" key="2">
    <source>
        <dbReference type="SAM" id="SignalP"/>
    </source>
</evidence>
<dbReference type="InterPro" id="IPR018244">
    <property type="entry name" value="Allrgn_V5/Tpx1_CS"/>
</dbReference>
<dbReference type="SMART" id="SM00198">
    <property type="entry name" value="SCP"/>
    <property type="match status" value="1"/>
</dbReference>
<dbReference type="PANTHER" id="PTHR10334">
    <property type="entry name" value="CYSTEINE-RICH SECRETORY PROTEIN-RELATED"/>
    <property type="match status" value="1"/>
</dbReference>
<dbReference type="InterPro" id="IPR001283">
    <property type="entry name" value="CRISP-related"/>
</dbReference>
<accession>A0ABT5DFY2</accession>
<dbReference type="PROSITE" id="PS51257">
    <property type="entry name" value="PROKAR_LIPOPROTEIN"/>
    <property type="match status" value="1"/>
</dbReference>
<dbReference type="PROSITE" id="PS01009">
    <property type="entry name" value="CRISP_1"/>
    <property type="match status" value="1"/>
</dbReference>
<dbReference type="Pfam" id="PF00188">
    <property type="entry name" value="CAP"/>
    <property type="match status" value="1"/>
</dbReference>
<reference evidence="4 5" key="1">
    <citation type="submission" date="2022-11" db="EMBL/GenBank/DDBJ databases">
        <title>Minimal conservation of predation-associated metabolite biosynthetic gene clusters underscores biosynthetic potential of Myxococcota including descriptions for ten novel species: Archangium lansinium sp. nov., Myxococcus landrumus sp. nov., Nannocystis bai.</title>
        <authorList>
            <person name="Ahearne A."/>
            <person name="Stevens C."/>
            <person name="Dowd S."/>
        </authorList>
    </citation>
    <scope>NUCLEOTIDE SEQUENCE [LARGE SCALE GENOMIC DNA]</scope>
    <source>
        <strain evidence="4 5">NCWAL01</strain>
    </source>
</reference>
<gene>
    <name evidence="4" type="ORF">POL68_28690</name>
</gene>
<evidence type="ECO:0000313" key="4">
    <source>
        <dbReference type="EMBL" id="MDC0712474.1"/>
    </source>
</evidence>
<dbReference type="RefSeq" id="WP_272142604.1">
    <property type="nucleotide sequence ID" value="NZ_JAQNDM010000002.1"/>
</dbReference>
<feature type="region of interest" description="Disordered" evidence="1">
    <location>
        <begin position="29"/>
        <end position="60"/>
    </location>
</feature>